<sequence length="90" mass="9854">MRVSTLLSTIFLTLAAASIPPIECNTDSEETLLSGYKIPIRYHLKCNDSAVNSFCQDKADCTVVGCVQSDDETCVSGCFCTWKRPGEIKN</sequence>
<dbReference type="AlphaFoldDB" id="A0AAN7YTU2"/>
<dbReference type="EMBL" id="JAWHQM010000001">
    <property type="protein sequence ID" value="KAK5624335.1"/>
    <property type="molecule type" value="Genomic_DNA"/>
</dbReference>
<feature type="chain" id="PRO_5042894315" evidence="1">
    <location>
        <begin position="25"/>
        <end position="90"/>
    </location>
</feature>
<organism evidence="2 3">
    <name type="scientific">Xylaria bambusicola</name>
    <dbReference type="NCBI Taxonomy" id="326684"/>
    <lineage>
        <taxon>Eukaryota</taxon>
        <taxon>Fungi</taxon>
        <taxon>Dikarya</taxon>
        <taxon>Ascomycota</taxon>
        <taxon>Pezizomycotina</taxon>
        <taxon>Sordariomycetes</taxon>
        <taxon>Xylariomycetidae</taxon>
        <taxon>Xylariales</taxon>
        <taxon>Xylariaceae</taxon>
        <taxon>Xylaria</taxon>
    </lineage>
</organism>
<protein>
    <submittedName>
        <fullName evidence="2">Uncharacterized protein</fullName>
    </submittedName>
</protein>
<keyword evidence="1" id="KW-0732">Signal</keyword>
<evidence type="ECO:0000256" key="1">
    <source>
        <dbReference type="SAM" id="SignalP"/>
    </source>
</evidence>
<name>A0AAN7YTU2_9PEZI</name>
<proteinExistence type="predicted"/>
<accession>A0AAN7YTU2</accession>
<dbReference type="Proteomes" id="UP001305414">
    <property type="component" value="Unassembled WGS sequence"/>
</dbReference>
<gene>
    <name evidence="2" type="ORF">RRF57_000051</name>
</gene>
<evidence type="ECO:0000313" key="3">
    <source>
        <dbReference type="Proteomes" id="UP001305414"/>
    </source>
</evidence>
<comment type="caution">
    <text evidence="2">The sequence shown here is derived from an EMBL/GenBank/DDBJ whole genome shotgun (WGS) entry which is preliminary data.</text>
</comment>
<keyword evidence="3" id="KW-1185">Reference proteome</keyword>
<evidence type="ECO:0000313" key="2">
    <source>
        <dbReference type="EMBL" id="KAK5624335.1"/>
    </source>
</evidence>
<reference evidence="2 3" key="1">
    <citation type="submission" date="2023-10" db="EMBL/GenBank/DDBJ databases">
        <title>Draft genome sequence of Xylaria bambusicola isolate GMP-LS, the root and basal stem rot pathogen of sugarcane in Indonesia.</title>
        <authorList>
            <person name="Selvaraj P."/>
            <person name="Muralishankar V."/>
            <person name="Muruganantham S."/>
            <person name="Sp S."/>
            <person name="Haryani S."/>
            <person name="Lau K.J.X."/>
            <person name="Naqvi N.I."/>
        </authorList>
    </citation>
    <scope>NUCLEOTIDE SEQUENCE [LARGE SCALE GENOMIC DNA]</scope>
    <source>
        <strain evidence="2">GMP-LS</strain>
    </source>
</reference>
<feature type="signal peptide" evidence="1">
    <location>
        <begin position="1"/>
        <end position="24"/>
    </location>
</feature>